<evidence type="ECO:0000313" key="5">
    <source>
        <dbReference type="EMBL" id="PVD24022.1"/>
    </source>
</evidence>
<evidence type="ECO:0000256" key="2">
    <source>
        <dbReference type="ARBA" id="ARBA00022741"/>
    </source>
</evidence>
<reference evidence="5 6" key="1">
    <citation type="submission" date="2018-04" db="EMBL/GenBank/DDBJ databases">
        <title>The genome of golden apple snail Pomacea canaliculata provides insight into stress tolerance and invasive adaptation.</title>
        <authorList>
            <person name="Liu C."/>
            <person name="Liu B."/>
            <person name="Ren Y."/>
            <person name="Zhang Y."/>
            <person name="Wang H."/>
            <person name="Li S."/>
            <person name="Jiang F."/>
            <person name="Yin L."/>
            <person name="Zhang G."/>
            <person name="Qian W."/>
            <person name="Fan W."/>
        </authorList>
    </citation>
    <scope>NUCLEOTIDE SEQUENCE [LARGE SCALE GENOMIC DNA]</scope>
    <source>
        <strain evidence="5">SZHN2017</strain>
        <tissue evidence="5">Muscle</tissue>
    </source>
</reference>
<proteinExistence type="inferred from homology"/>
<keyword evidence="2" id="KW-0547">Nucleotide-binding</keyword>
<evidence type="ECO:0000256" key="3">
    <source>
        <dbReference type="ARBA" id="ARBA00023134"/>
    </source>
</evidence>
<sequence length="355" mass="39884">MSTGTLDDKDECRVVLLGKTGAGKSSLGNTLLGREAFKVGLGLSSGTEKCQFADTLIEGVNLAVVDTPGLCDTHRPEQEVLREVAKSVAVAEPGPHVILMVLRCDGRFTAEEYTAYITLKAMFGDDFCKFLFLVFVGIDQVTGNPDERQSALESMIHEKSPPTLQELIFDSSGRYFAVDNKAQPVDRRQQGKDLLSRIQKLIQRNGDRYFSNKLCEDIGRDVEPMIQRRMQQDNATRADATRAVRQDIVKEKVVLDILKYWAKEEYEAFCTLKTFFGPSVCDFSIVIFVGIDQITSKPDERQAVLKEMLKKAPETLQEILSDCSHRCFGVDNRAEYRKSQAEELRGMIKVSELLF</sequence>
<dbReference type="GO" id="GO:0005525">
    <property type="term" value="F:GTP binding"/>
    <property type="evidence" value="ECO:0007669"/>
    <property type="project" value="UniProtKB-KW"/>
</dbReference>
<comment type="similarity">
    <text evidence="1">Belongs to the TRAFAC class TrmE-Era-EngA-EngB-Septin-like GTPase superfamily. AIG1/Toc34/Toc159-like paraseptin GTPase family. IAN subfamily.</text>
</comment>
<accession>A0A2T7NSA0</accession>
<keyword evidence="6" id="KW-1185">Reference proteome</keyword>
<dbReference type="Proteomes" id="UP000245119">
    <property type="component" value="Linkage Group LG10"/>
</dbReference>
<dbReference type="PROSITE" id="PS51720">
    <property type="entry name" value="G_AIG1"/>
    <property type="match status" value="1"/>
</dbReference>
<protein>
    <recommendedName>
        <fullName evidence="4">AIG1-type G domain-containing protein</fullName>
    </recommendedName>
</protein>
<gene>
    <name evidence="5" type="ORF">C0Q70_17299</name>
</gene>
<dbReference type="InterPro" id="IPR045058">
    <property type="entry name" value="GIMA/IAN/Toc"/>
</dbReference>
<keyword evidence="3" id="KW-0342">GTP-binding</keyword>
<dbReference type="FunFam" id="3.40.50.300:FF:000366">
    <property type="entry name" value="GTPase, IMAP family member 2"/>
    <property type="match status" value="1"/>
</dbReference>
<dbReference type="AlphaFoldDB" id="A0A2T7NSA0"/>
<evidence type="ECO:0000313" key="6">
    <source>
        <dbReference type="Proteomes" id="UP000245119"/>
    </source>
</evidence>
<dbReference type="OrthoDB" id="10061751at2759"/>
<feature type="domain" description="AIG1-type G" evidence="4">
    <location>
        <begin position="9"/>
        <end position="219"/>
    </location>
</feature>
<name>A0A2T7NSA0_POMCA</name>
<evidence type="ECO:0000256" key="1">
    <source>
        <dbReference type="ARBA" id="ARBA00008535"/>
    </source>
</evidence>
<comment type="caution">
    <text evidence="5">The sequence shown here is derived from an EMBL/GenBank/DDBJ whole genome shotgun (WGS) entry which is preliminary data.</text>
</comment>
<dbReference type="InterPro" id="IPR027417">
    <property type="entry name" value="P-loop_NTPase"/>
</dbReference>
<organism evidence="5 6">
    <name type="scientific">Pomacea canaliculata</name>
    <name type="common">Golden apple snail</name>
    <dbReference type="NCBI Taxonomy" id="400727"/>
    <lineage>
        <taxon>Eukaryota</taxon>
        <taxon>Metazoa</taxon>
        <taxon>Spiralia</taxon>
        <taxon>Lophotrochozoa</taxon>
        <taxon>Mollusca</taxon>
        <taxon>Gastropoda</taxon>
        <taxon>Caenogastropoda</taxon>
        <taxon>Architaenioglossa</taxon>
        <taxon>Ampullarioidea</taxon>
        <taxon>Ampullariidae</taxon>
        <taxon>Pomacea</taxon>
    </lineage>
</organism>
<dbReference type="PANTHER" id="PTHR10903:SF184">
    <property type="entry name" value="GTP-BINDING PROTEIN A"/>
    <property type="match status" value="1"/>
</dbReference>
<dbReference type="PANTHER" id="PTHR10903">
    <property type="entry name" value="GTPASE, IMAP FAMILY MEMBER-RELATED"/>
    <property type="match status" value="1"/>
</dbReference>
<dbReference type="EMBL" id="PZQS01000010">
    <property type="protein sequence ID" value="PVD24022.1"/>
    <property type="molecule type" value="Genomic_DNA"/>
</dbReference>
<dbReference type="Gene3D" id="3.40.50.300">
    <property type="entry name" value="P-loop containing nucleotide triphosphate hydrolases"/>
    <property type="match status" value="2"/>
</dbReference>
<dbReference type="InterPro" id="IPR006703">
    <property type="entry name" value="G_AIG1"/>
</dbReference>
<dbReference type="STRING" id="400727.A0A2T7NSA0"/>
<dbReference type="SUPFAM" id="SSF52540">
    <property type="entry name" value="P-loop containing nucleoside triphosphate hydrolases"/>
    <property type="match status" value="1"/>
</dbReference>
<dbReference type="Pfam" id="PF04548">
    <property type="entry name" value="AIG1"/>
    <property type="match status" value="2"/>
</dbReference>
<evidence type="ECO:0000259" key="4">
    <source>
        <dbReference type="PROSITE" id="PS51720"/>
    </source>
</evidence>